<feature type="transmembrane region" description="Helical" evidence="7">
    <location>
        <begin position="341"/>
        <end position="368"/>
    </location>
</feature>
<feature type="transmembrane region" description="Helical" evidence="7">
    <location>
        <begin position="239"/>
        <end position="264"/>
    </location>
</feature>
<dbReference type="RefSeq" id="WP_109326567.1">
    <property type="nucleotide sequence ID" value="NZ_CP029353.1"/>
</dbReference>
<evidence type="ECO:0000256" key="5">
    <source>
        <dbReference type="ARBA" id="ARBA00023136"/>
    </source>
</evidence>
<name>A0A2S2CPM4_9PROT</name>
<accession>A0A2S2CPM4</accession>
<dbReference type="KEGG" id="azz:DEW08_09545"/>
<gene>
    <name evidence="8" type="ORF">DEW08_09545</name>
</gene>
<evidence type="ECO:0000256" key="3">
    <source>
        <dbReference type="ARBA" id="ARBA00022692"/>
    </source>
</evidence>
<feature type="transmembrane region" description="Helical" evidence="7">
    <location>
        <begin position="304"/>
        <end position="321"/>
    </location>
</feature>
<dbReference type="PANTHER" id="PTHR21716:SF16">
    <property type="entry name" value="BLL1467 PROTEIN"/>
    <property type="match status" value="1"/>
</dbReference>
<dbReference type="InterPro" id="IPR002549">
    <property type="entry name" value="AI-2E-like"/>
</dbReference>
<dbReference type="OrthoDB" id="9799225at2"/>
<dbReference type="GO" id="GO:0055085">
    <property type="term" value="P:transmembrane transport"/>
    <property type="evidence" value="ECO:0007669"/>
    <property type="project" value="TreeGrafter"/>
</dbReference>
<feature type="transmembrane region" description="Helical" evidence="7">
    <location>
        <begin position="187"/>
        <end position="205"/>
    </location>
</feature>
<keyword evidence="3 7" id="KW-0812">Transmembrane</keyword>
<dbReference type="Pfam" id="PF01594">
    <property type="entry name" value="AI-2E_transport"/>
    <property type="match status" value="1"/>
</dbReference>
<dbReference type="PANTHER" id="PTHR21716">
    <property type="entry name" value="TRANSMEMBRANE PROTEIN"/>
    <property type="match status" value="1"/>
</dbReference>
<evidence type="ECO:0000256" key="6">
    <source>
        <dbReference type="SAM" id="MobiDB-lite"/>
    </source>
</evidence>
<evidence type="ECO:0000313" key="9">
    <source>
        <dbReference type="Proteomes" id="UP000245629"/>
    </source>
</evidence>
<dbReference type="EMBL" id="CP029353">
    <property type="protein sequence ID" value="AWK86451.1"/>
    <property type="molecule type" value="Genomic_DNA"/>
</dbReference>
<feature type="compositionally biased region" description="Pro residues" evidence="6">
    <location>
        <begin position="18"/>
        <end position="35"/>
    </location>
</feature>
<organism evidence="8 9">
    <name type="scientific">Azospirillum thermophilum</name>
    <dbReference type="NCBI Taxonomy" id="2202148"/>
    <lineage>
        <taxon>Bacteria</taxon>
        <taxon>Pseudomonadati</taxon>
        <taxon>Pseudomonadota</taxon>
        <taxon>Alphaproteobacteria</taxon>
        <taxon>Rhodospirillales</taxon>
        <taxon>Azospirillaceae</taxon>
        <taxon>Azospirillum</taxon>
    </lineage>
</organism>
<feature type="transmembrane region" description="Helical" evidence="7">
    <location>
        <begin position="270"/>
        <end position="297"/>
    </location>
</feature>
<dbReference type="Proteomes" id="UP000245629">
    <property type="component" value="Chromosome 2"/>
</dbReference>
<proteinExistence type="inferred from homology"/>
<dbReference type="AlphaFoldDB" id="A0A2S2CPM4"/>
<keyword evidence="9" id="KW-1185">Reference proteome</keyword>
<reference evidence="9" key="1">
    <citation type="submission" date="2018-05" db="EMBL/GenBank/DDBJ databases">
        <title>Azospirillum thermophila sp. nov., a novel isolated from hot spring.</title>
        <authorList>
            <person name="Zhao Z."/>
        </authorList>
    </citation>
    <scope>NUCLEOTIDE SEQUENCE [LARGE SCALE GENOMIC DNA]</scope>
    <source>
        <strain evidence="9">CFH 70021</strain>
    </source>
</reference>
<evidence type="ECO:0000256" key="4">
    <source>
        <dbReference type="ARBA" id="ARBA00022989"/>
    </source>
</evidence>
<feature type="region of interest" description="Disordered" evidence="6">
    <location>
        <begin position="1"/>
        <end position="38"/>
    </location>
</feature>
<keyword evidence="5 7" id="KW-0472">Membrane</keyword>
<dbReference type="GO" id="GO:0016020">
    <property type="term" value="C:membrane"/>
    <property type="evidence" value="ECO:0007669"/>
    <property type="project" value="UniProtKB-SubCell"/>
</dbReference>
<sequence>MIDRTPAARLSPAQSGSPLPPAAGTPEPATDPLPAPAHRRDPARVATVGLFVIAILFTLHFGRDVLLPIMLALILSFLLRPLVRGLYRIGIPESLGAAIMVIAVFGLGLLAVYTLSGPAADWVNRMPRVMHELEFKLGDLREGIQRAREASRQIEQIASSSAGDPNGPVREVVLRGPSLVEQAMRQVEAVIANVVILQVLLYFFLARGRQSLEALIGTMRNVDDRVHYAMVAATVQQNIAAYLLTITVINAVLGLATGLVMWMWGLPNPALWGVMVMLINYIPFIGPAVMTGVFFLVSLMTFDGLLAIVLPPLSFVALTTLEGNFLTPMIVGRRLSLNPIAVFVSILFWGWLWGIPGALLAVPILAILKILFDAHEPLKPVGALLGH</sequence>
<feature type="transmembrane region" description="Helical" evidence="7">
    <location>
        <begin position="95"/>
        <end position="116"/>
    </location>
</feature>
<comment type="subcellular location">
    <subcellularLocation>
        <location evidence="1">Membrane</location>
        <topology evidence="1">Multi-pass membrane protein</topology>
    </subcellularLocation>
</comment>
<evidence type="ECO:0000313" key="8">
    <source>
        <dbReference type="EMBL" id="AWK86451.1"/>
    </source>
</evidence>
<keyword evidence="4 7" id="KW-1133">Transmembrane helix</keyword>
<comment type="similarity">
    <text evidence="2">Belongs to the autoinducer-2 exporter (AI-2E) (TC 2.A.86) family.</text>
</comment>
<evidence type="ECO:0000256" key="7">
    <source>
        <dbReference type="SAM" id="Phobius"/>
    </source>
</evidence>
<evidence type="ECO:0000256" key="1">
    <source>
        <dbReference type="ARBA" id="ARBA00004141"/>
    </source>
</evidence>
<feature type="transmembrane region" description="Helical" evidence="7">
    <location>
        <begin position="65"/>
        <end position="83"/>
    </location>
</feature>
<evidence type="ECO:0000256" key="2">
    <source>
        <dbReference type="ARBA" id="ARBA00009773"/>
    </source>
</evidence>
<feature type="transmembrane region" description="Helical" evidence="7">
    <location>
        <begin position="43"/>
        <end position="59"/>
    </location>
</feature>
<protein>
    <submittedName>
        <fullName evidence="8">AI-2E family transporter</fullName>
    </submittedName>
</protein>